<comment type="subcellular location">
    <subcellularLocation>
        <location evidence="2 9 11">Cytoplasm</location>
    </subcellularLocation>
</comment>
<comment type="catalytic activity">
    <reaction evidence="1 9 11">
        <text>1-(5-phospho-beta-D-ribosyl)-5-[(5-phospho-beta-D-ribosylamino)methylideneamino]imidazole-4-carboxamide = 5-[(5-phospho-1-deoxy-D-ribulos-1-ylimino)methylamino]-1-(5-phospho-beta-D-ribosyl)imidazole-4-carboxamide</text>
        <dbReference type="Rhea" id="RHEA:15469"/>
        <dbReference type="ChEBI" id="CHEBI:58435"/>
        <dbReference type="ChEBI" id="CHEBI:58525"/>
        <dbReference type="EC" id="5.3.1.16"/>
    </reaction>
</comment>
<keyword evidence="5 9" id="KW-0963">Cytoplasm</keyword>
<evidence type="ECO:0000256" key="4">
    <source>
        <dbReference type="ARBA" id="ARBA00009667"/>
    </source>
</evidence>
<dbReference type="Gene3D" id="3.20.20.70">
    <property type="entry name" value="Aldolase class I"/>
    <property type="match status" value="1"/>
</dbReference>
<dbReference type="SUPFAM" id="SSF51366">
    <property type="entry name" value="Ribulose-phoshate binding barrel"/>
    <property type="match status" value="1"/>
</dbReference>
<dbReference type="InterPro" id="IPR013785">
    <property type="entry name" value="Aldolase_TIM"/>
</dbReference>
<comment type="pathway">
    <text evidence="3 9 11">Amino-acid biosynthesis; L-histidine biosynthesis; L-histidine from 5-phospho-alpha-D-ribose 1-diphosphate: step 4/9.</text>
</comment>
<dbReference type="InterPro" id="IPR006062">
    <property type="entry name" value="His_biosynth"/>
</dbReference>
<protein>
    <recommendedName>
        <fullName evidence="9 11">1-(5-phosphoribosyl)-5-[(5-phosphoribosylamino)methylideneamino] imidazole-4-carboxamide isomerase</fullName>
        <ecNumber evidence="9 11">5.3.1.16</ecNumber>
    </recommendedName>
    <alternativeName>
        <fullName evidence="9">Phosphoribosylformimino-5-aminoimidazole carboxamide ribotide isomerase</fullName>
    </alternativeName>
</protein>
<accession>A0ABS7XI79</accession>
<dbReference type="InterPro" id="IPR044524">
    <property type="entry name" value="Isoase_HisA-like"/>
</dbReference>
<comment type="caution">
    <text evidence="12">The sequence shown here is derived from an EMBL/GenBank/DDBJ whole genome shotgun (WGS) entry which is preliminary data.</text>
</comment>
<evidence type="ECO:0000313" key="12">
    <source>
        <dbReference type="EMBL" id="MBZ9778672.1"/>
    </source>
</evidence>
<dbReference type="GO" id="GO:0003949">
    <property type="term" value="F:1-(5-phosphoribosyl)-5-[(5-phosphoribosylamino)methylideneamino]imidazole-4-carboxamide isomerase activity"/>
    <property type="evidence" value="ECO:0007669"/>
    <property type="project" value="UniProtKB-EC"/>
</dbReference>
<keyword evidence="7 9" id="KW-0368">Histidine biosynthesis</keyword>
<dbReference type="InterPro" id="IPR011060">
    <property type="entry name" value="RibuloseP-bd_barrel"/>
</dbReference>
<dbReference type="EC" id="5.3.1.16" evidence="9 11"/>
<comment type="similarity">
    <text evidence="4 9 10">Belongs to the HisA/HisF family.</text>
</comment>
<name>A0ABS7XI79_9FLAO</name>
<feature type="active site" description="Proton acceptor" evidence="9">
    <location>
        <position position="8"/>
    </location>
</feature>
<keyword evidence="8 9" id="KW-0413">Isomerase</keyword>
<gene>
    <name evidence="9 12" type="primary">hisA</name>
    <name evidence="12" type="ORF">LB452_07030</name>
</gene>
<evidence type="ECO:0000256" key="3">
    <source>
        <dbReference type="ARBA" id="ARBA00005133"/>
    </source>
</evidence>
<keyword evidence="6 9" id="KW-0028">Amino-acid biosynthesis</keyword>
<evidence type="ECO:0000256" key="2">
    <source>
        <dbReference type="ARBA" id="ARBA00004496"/>
    </source>
</evidence>
<evidence type="ECO:0000313" key="13">
    <source>
        <dbReference type="Proteomes" id="UP001199314"/>
    </source>
</evidence>
<proteinExistence type="inferred from homology"/>
<feature type="active site" description="Proton donor" evidence="9">
    <location>
        <position position="130"/>
    </location>
</feature>
<evidence type="ECO:0000256" key="8">
    <source>
        <dbReference type="ARBA" id="ARBA00023235"/>
    </source>
</evidence>
<evidence type="ECO:0000256" key="11">
    <source>
        <dbReference type="RuleBase" id="RU003658"/>
    </source>
</evidence>
<evidence type="ECO:0000256" key="9">
    <source>
        <dbReference type="HAMAP-Rule" id="MF_01014"/>
    </source>
</evidence>
<evidence type="ECO:0000256" key="10">
    <source>
        <dbReference type="RuleBase" id="RU003657"/>
    </source>
</evidence>
<dbReference type="InterPro" id="IPR006063">
    <property type="entry name" value="HisA_bact_arch"/>
</dbReference>
<dbReference type="HAMAP" id="MF_01014">
    <property type="entry name" value="HisA"/>
    <property type="match status" value="1"/>
</dbReference>
<dbReference type="Proteomes" id="UP001199314">
    <property type="component" value="Unassembled WGS sequence"/>
</dbReference>
<dbReference type="NCBIfam" id="TIGR00007">
    <property type="entry name" value="1-(5-phosphoribosyl)-5-[(5-phosphoribosylamino)methylideneamino]imidazole-4-carboxamide isomerase"/>
    <property type="match status" value="1"/>
</dbReference>
<organism evidence="12 13">
    <name type="scientific">Psychroflexus longus</name>
    <dbReference type="NCBI Taxonomy" id="2873596"/>
    <lineage>
        <taxon>Bacteria</taxon>
        <taxon>Pseudomonadati</taxon>
        <taxon>Bacteroidota</taxon>
        <taxon>Flavobacteriia</taxon>
        <taxon>Flavobacteriales</taxon>
        <taxon>Flavobacteriaceae</taxon>
        <taxon>Psychroflexus</taxon>
    </lineage>
</organism>
<dbReference type="CDD" id="cd04732">
    <property type="entry name" value="HisA"/>
    <property type="match status" value="1"/>
</dbReference>
<dbReference type="PANTHER" id="PTHR43090">
    <property type="entry name" value="1-(5-PHOSPHORIBOSYL)-5-[(5-PHOSPHORIBOSYLAMINO)METHYLIDENEAMINO] IMIDAZOLE-4-CARBOXAMIDE ISOMERASE"/>
    <property type="match status" value="1"/>
</dbReference>
<dbReference type="RefSeq" id="WP_224461026.1">
    <property type="nucleotide sequence ID" value="NZ_JAIQZE010000006.1"/>
</dbReference>
<dbReference type="PANTHER" id="PTHR43090:SF2">
    <property type="entry name" value="1-(5-PHOSPHORIBOSYL)-5-[(5-PHOSPHORIBOSYLAMINO)METHYLIDENEAMINO] IMIDAZOLE-4-CARBOXAMIDE ISOMERASE"/>
    <property type="match status" value="1"/>
</dbReference>
<evidence type="ECO:0000256" key="1">
    <source>
        <dbReference type="ARBA" id="ARBA00000901"/>
    </source>
</evidence>
<evidence type="ECO:0000256" key="6">
    <source>
        <dbReference type="ARBA" id="ARBA00022605"/>
    </source>
</evidence>
<reference evidence="13" key="1">
    <citation type="submission" date="2023-07" db="EMBL/GenBank/DDBJ databases">
        <title>Novel species isolated from saline lakes on Tibetan Plateau.</title>
        <authorList>
            <person name="Lu H."/>
        </authorList>
    </citation>
    <scope>NUCLEOTIDE SEQUENCE [LARGE SCALE GENOMIC DNA]</scope>
    <source>
        <strain evidence="13">CAK8W</strain>
    </source>
</reference>
<keyword evidence="13" id="KW-1185">Reference proteome</keyword>
<dbReference type="Pfam" id="PF00977">
    <property type="entry name" value="His_biosynth"/>
    <property type="match status" value="1"/>
</dbReference>
<dbReference type="InterPro" id="IPR023016">
    <property type="entry name" value="HisA/PriA"/>
</dbReference>
<evidence type="ECO:0000256" key="7">
    <source>
        <dbReference type="ARBA" id="ARBA00023102"/>
    </source>
</evidence>
<sequence length="241" mass="26485">MRIIPAIDIIKGQCVRLSKGDYNTKKVYNENPLEVAKAFEDSGIEYLHLVDLDGAKSKHIVNHKILESIATQTNLKIDFGGGLKSDKDLQIAFECGAHQITGGSIAVTNEALFLDWVMKFGAEKIILGADAKDGKIATGGWKESSDLQIEKFIRDFVKNGIQYVISTDISKDGMLEGPSVDLYKSILDNNPGLKLIASGGISNLQDLEDVFEIGCEGVIIGKAIYENRISLKELERFVLEH</sequence>
<dbReference type="EMBL" id="JAIQZE010000006">
    <property type="protein sequence ID" value="MBZ9778672.1"/>
    <property type="molecule type" value="Genomic_DNA"/>
</dbReference>
<evidence type="ECO:0000256" key="5">
    <source>
        <dbReference type="ARBA" id="ARBA00022490"/>
    </source>
</evidence>